<evidence type="ECO:0000313" key="2">
    <source>
        <dbReference type="EMBL" id="PIR69915.1"/>
    </source>
</evidence>
<dbReference type="SMART" id="SM01118">
    <property type="entry name" value="CYTH"/>
    <property type="match status" value="1"/>
</dbReference>
<dbReference type="CDD" id="cd07890">
    <property type="entry name" value="CYTH-like_AC_IV-like"/>
    <property type="match status" value="1"/>
</dbReference>
<dbReference type="Pfam" id="PF01928">
    <property type="entry name" value="CYTH"/>
    <property type="match status" value="1"/>
</dbReference>
<dbReference type="SUPFAM" id="SSF55154">
    <property type="entry name" value="CYTH-like phosphatases"/>
    <property type="match status" value="1"/>
</dbReference>
<dbReference type="Proteomes" id="UP000231503">
    <property type="component" value="Unassembled WGS sequence"/>
</dbReference>
<dbReference type="InterPro" id="IPR033469">
    <property type="entry name" value="CYTH-like_dom_sf"/>
</dbReference>
<dbReference type="EMBL" id="PFCO01000001">
    <property type="protein sequence ID" value="PIR69915.1"/>
    <property type="molecule type" value="Genomic_DNA"/>
</dbReference>
<sequence length="174" mass="21063">MQEIEVKFKVRDFSSARKILEQRGAHMIWKGMERSIFFDTRRRDLHKKNTIFRLREWDDHGVYMAVKTPSKQNSKKYKIKEEFETEADNFQKAEKMIRALGFVEDFSYEKYREHWKLGDAFIELDRVGRLHFVEIESTKKNIDELVSILGLDWKNAERRGYVKILKDLSRRKKI</sequence>
<feature type="domain" description="CYTH" evidence="1">
    <location>
        <begin position="1"/>
        <end position="167"/>
    </location>
</feature>
<dbReference type="InterPro" id="IPR008173">
    <property type="entry name" value="Adenylyl_cyclase_CyaB"/>
</dbReference>
<accession>A0A2H0TGH4</accession>
<protein>
    <recommendedName>
        <fullName evidence="1">CYTH domain-containing protein</fullName>
    </recommendedName>
</protein>
<reference evidence="3" key="1">
    <citation type="submission" date="2017-09" db="EMBL/GenBank/DDBJ databases">
        <title>Depth-based differentiation of microbial function through sediment-hosted aquifers and enrichment of novel symbionts in the deep terrestrial subsurface.</title>
        <authorList>
            <person name="Probst A.J."/>
            <person name="Ladd B."/>
            <person name="Jarett J.K."/>
            <person name="Geller-Mcgrath D.E."/>
            <person name="Sieber C.M.K."/>
            <person name="Emerson J.B."/>
            <person name="Anantharaman K."/>
            <person name="Thomas B.C."/>
            <person name="Malmstrom R."/>
            <person name="Stieglmeier M."/>
            <person name="Klingl A."/>
            <person name="Woyke T."/>
            <person name="Ryan C.M."/>
            <person name="Banfield J.F."/>
        </authorList>
    </citation>
    <scope>NUCLEOTIDE SEQUENCE [LARGE SCALE GENOMIC DNA]</scope>
</reference>
<dbReference type="InterPro" id="IPR023577">
    <property type="entry name" value="CYTH_domain"/>
</dbReference>
<dbReference type="PROSITE" id="PS51707">
    <property type="entry name" value="CYTH"/>
    <property type="match status" value="1"/>
</dbReference>
<proteinExistence type="predicted"/>
<name>A0A2H0TGH4_9BACT</name>
<evidence type="ECO:0000259" key="1">
    <source>
        <dbReference type="PROSITE" id="PS51707"/>
    </source>
</evidence>
<evidence type="ECO:0000313" key="3">
    <source>
        <dbReference type="Proteomes" id="UP000231503"/>
    </source>
</evidence>
<dbReference type="PANTHER" id="PTHR21028:SF2">
    <property type="entry name" value="CYTH DOMAIN-CONTAINING PROTEIN"/>
    <property type="match status" value="1"/>
</dbReference>
<gene>
    <name evidence="2" type="ORF">COU47_00585</name>
</gene>
<dbReference type="Gene3D" id="2.40.320.10">
    <property type="entry name" value="Hypothetical Protein Pfu-838710-001"/>
    <property type="match status" value="1"/>
</dbReference>
<dbReference type="PANTHER" id="PTHR21028">
    <property type="entry name" value="SI:CH211-156B7.4"/>
    <property type="match status" value="1"/>
</dbReference>
<organism evidence="2 3">
    <name type="scientific">Candidatus Niyogibacteria bacterium CG10_big_fil_rev_8_21_14_0_10_46_36</name>
    <dbReference type="NCBI Taxonomy" id="1974726"/>
    <lineage>
        <taxon>Bacteria</taxon>
        <taxon>Candidatus Niyogiibacteriota</taxon>
    </lineage>
</organism>
<comment type="caution">
    <text evidence="2">The sequence shown here is derived from an EMBL/GenBank/DDBJ whole genome shotgun (WGS) entry which is preliminary data.</text>
</comment>
<dbReference type="AlphaFoldDB" id="A0A2H0TGH4"/>